<protein>
    <submittedName>
        <fullName evidence="4">NAD-dependent epimerase/dehydratase family protein</fullName>
    </submittedName>
</protein>
<comment type="similarity">
    <text evidence="2">Belongs to the NAD(P)-dependent epimerase/dehydratase family. Dihydroflavonol-4-reductase subfamily.</text>
</comment>
<dbReference type="Gene3D" id="3.40.50.720">
    <property type="entry name" value="NAD(P)-binding Rossmann-like Domain"/>
    <property type="match status" value="1"/>
</dbReference>
<dbReference type="InterPro" id="IPR036291">
    <property type="entry name" value="NAD(P)-bd_dom_sf"/>
</dbReference>
<dbReference type="InterPro" id="IPR050425">
    <property type="entry name" value="NAD(P)_dehydrat-like"/>
</dbReference>
<dbReference type="Proteomes" id="UP000824321">
    <property type="component" value="Chromosome"/>
</dbReference>
<dbReference type="EMBL" id="CP081294">
    <property type="protein sequence ID" value="QZD95045.1"/>
    <property type="molecule type" value="Genomic_DNA"/>
</dbReference>
<sequence length="341" mass="37481">MTGTVLVTGGTGYIAGELIRQLLAKGWTVHTTVRNKAKSKGILQRRFGNPDEAQFKVFEAELMDDAGWAEAVAGCTHMAHVASPIAASTPKDENEMIVPAREGTLRALRFAKDAGVKRFVQTSSMAAVAYGRSDKVYTVDESDWTDISHPDIYPYVKSKTIAERAARDWIEENGAGMEFVSVNPSMVLGPVDDPDFSPSVEAVKQVLDGSMPMAPDLGFAIVDTRDVADLHVRCLEEPGLANERFLAAGKFMKIIEIADVLRDRLPPEHTRKVPRKIMPNWMVSILSLFNPGVRSIKSEIGKTRNVDPGHALERLGWKTRPEEESIVDCAKSLIEHGVVKT</sequence>
<dbReference type="InterPro" id="IPR001509">
    <property type="entry name" value="Epimerase_deHydtase"/>
</dbReference>
<dbReference type="PANTHER" id="PTHR10366">
    <property type="entry name" value="NAD DEPENDENT EPIMERASE/DEHYDRATASE"/>
    <property type="match status" value="1"/>
</dbReference>
<evidence type="ECO:0000256" key="1">
    <source>
        <dbReference type="ARBA" id="ARBA00023002"/>
    </source>
</evidence>
<dbReference type="SUPFAM" id="SSF51735">
    <property type="entry name" value="NAD(P)-binding Rossmann-fold domains"/>
    <property type="match status" value="1"/>
</dbReference>
<accession>A0ABX9A199</accession>
<reference evidence="4 5" key="1">
    <citation type="submission" date="2021-08" db="EMBL/GenBank/DDBJ databases">
        <title>Comparative Genomics Analysis of the Genus Qipengyuania Reveals Extensive Genetic Diversity and Metabolic Versatility, Including the Description of Fifteen Novel Species.</title>
        <authorList>
            <person name="Liu Y."/>
        </authorList>
    </citation>
    <scope>NUCLEOTIDE SEQUENCE [LARGE SCALE GENOMIC DNA]</scope>
    <source>
        <strain evidence="4 5">1NDH1</strain>
    </source>
</reference>
<organism evidence="4 5">
    <name type="scientific">Qipengyuania gelatinilytica</name>
    <dbReference type="NCBI Taxonomy" id="2867231"/>
    <lineage>
        <taxon>Bacteria</taxon>
        <taxon>Pseudomonadati</taxon>
        <taxon>Pseudomonadota</taxon>
        <taxon>Alphaproteobacteria</taxon>
        <taxon>Sphingomonadales</taxon>
        <taxon>Erythrobacteraceae</taxon>
        <taxon>Qipengyuania</taxon>
    </lineage>
</organism>
<feature type="domain" description="NAD-dependent epimerase/dehydratase" evidence="3">
    <location>
        <begin position="5"/>
        <end position="238"/>
    </location>
</feature>
<name>A0ABX9A199_9SPHN</name>
<dbReference type="Pfam" id="PF01370">
    <property type="entry name" value="Epimerase"/>
    <property type="match status" value="1"/>
</dbReference>
<evidence type="ECO:0000259" key="3">
    <source>
        <dbReference type="Pfam" id="PF01370"/>
    </source>
</evidence>
<evidence type="ECO:0000313" key="5">
    <source>
        <dbReference type="Proteomes" id="UP000824321"/>
    </source>
</evidence>
<proteinExistence type="inferred from homology"/>
<gene>
    <name evidence="4" type="ORF">K3136_13375</name>
</gene>
<keyword evidence="5" id="KW-1185">Reference proteome</keyword>
<evidence type="ECO:0000256" key="2">
    <source>
        <dbReference type="ARBA" id="ARBA00023445"/>
    </source>
</evidence>
<keyword evidence="1" id="KW-0560">Oxidoreductase</keyword>
<dbReference type="PANTHER" id="PTHR10366:SF564">
    <property type="entry name" value="STEROL-4-ALPHA-CARBOXYLATE 3-DEHYDROGENASE, DECARBOXYLATING"/>
    <property type="match status" value="1"/>
</dbReference>
<evidence type="ECO:0000313" key="4">
    <source>
        <dbReference type="EMBL" id="QZD95045.1"/>
    </source>
</evidence>
<dbReference type="RefSeq" id="WP_221430787.1">
    <property type="nucleotide sequence ID" value="NZ_CP081294.1"/>
</dbReference>